<organism evidence="1 2">
    <name type="scientific">Cuscuta campestris</name>
    <dbReference type="NCBI Taxonomy" id="132261"/>
    <lineage>
        <taxon>Eukaryota</taxon>
        <taxon>Viridiplantae</taxon>
        <taxon>Streptophyta</taxon>
        <taxon>Embryophyta</taxon>
        <taxon>Tracheophyta</taxon>
        <taxon>Spermatophyta</taxon>
        <taxon>Magnoliopsida</taxon>
        <taxon>eudicotyledons</taxon>
        <taxon>Gunneridae</taxon>
        <taxon>Pentapetalae</taxon>
        <taxon>asterids</taxon>
        <taxon>lamiids</taxon>
        <taxon>Solanales</taxon>
        <taxon>Convolvulaceae</taxon>
        <taxon>Cuscuteae</taxon>
        <taxon>Cuscuta</taxon>
        <taxon>Cuscuta subgen. Grammica</taxon>
        <taxon>Cuscuta sect. Cleistogrammica</taxon>
    </lineage>
</organism>
<dbReference type="EMBL" id="OOIL02000450">
    <property type="protein sequence ID" value="VFQ65314.1"/>
    <property type="molecule type" value="Genomic_DNA"/>
</dbReference>
<reference evidence="1 2" key="1">
    <citation type="submission" date="2018-04" db="EMBL/GenBank/DDBJ databases">
        <authorList>
            <person name="Vogel A."/>
        </authorList>
    </citation>
    <scope>NUCLEOTIDE SEQUENCE [LARGE SCALE GENOMIC DNA]</scope>
</reference>
<protein>
    <submittedName>
        <fullName evidence="1">Uncharacterized protein</fullName>
    </submittedName>
</protein>
<gene>
    <name evidence="1" type="ORF">CCAM_LOCUS7090</name>
</gene>
<evidence type="ECO:0000313" key="2">
    <source>
        <dbReference type="Proteomes" id="UP000595140"/>
    </source>
</evidence>
<proteinExistence type="predicted"/>
<dbReference type="AlphaFoldDB" id="A0A484KMZ3"/>
<keyword evidence="2" id="KW-1185">Reference proteome</keyword>
<evidence type="ECO:0000313" key="1">
    <source>
        <dbReference type="EMBL" id="VFQ65314.1"/>
    </source>
</evidence>
<sequence>MAVWEERAMTKKQVAVKESKDCSLPCSDPDLDDDDDDAALGCFWAAMGNSRCEPSGQRRGWEKMTKKGEK</sequence>
<dbReference type="Proteomes" id="UP000595140">
    <property type="component" value="Unassembled WGS sequence"/>
</dbReference>
<name>A0A484KMZ3_9ASTE</name>
<accession>A0A484KMZ3</accession>